<accession>A0AAV5U2G6</accession>
<evidence type="ECO:0000313" key="2">
    <source>
        <dbReference type="EMBL" id="GMT00952.1"/>
    </source>
</evidence>
<feature type="region of interest" description="Disordered" evidence="1">
    <location>
        <begin position="1"/>
        <end position="84"/>
    </location>
</feature>
<feature type="compositionally biased region" description="Acidic residues" evidence="1">
    <location>
        <begin position="31"/>
        <end position="60"/>
    </location>
</feature>
<keyword evidence="3" id="KW-1185">Reference proteome</keyword>
<reference evidence="2" key="1">
    <citation type="submission" date="2023-10" db="EMBL/GenBank/DDBJ databases">
        <title>Genome assembly of Pristionchus species.</title>
        <authorList>
            <person name="Yoshida K."/>
            <person name="Sommer R.J."/>
        </authorList>
    </citation>
    <scope>NUCLEOTIDE SEQUENCE</scope>
    <source>
        <strain evidence="2">RS0144</strain>
    </source>
</reference>
<dbReference type="EMBL" id="BTSX01000005">
    <property type="protein sequence ID" value="GMT00952.1"/>
    <property type="molecule type" value="Genomic_DNA"/>
</dbReference>
<feature type="non-terminal residue" evidence="2">
    <location>
        <position position="1"/>
    </location>
</feature>
<organism evidence="2 3">
    <name type="scientific">Pristionchus entomophagus</name>
    <dbReference type="NCBI Taxonomy" id="358040"/>
    <lineage>
        <taxon>Eukaryota</taxon>
        <taxon>Metazoa</taxon>
        <taxon>Ecdysozoa</taxon>
        <taxon>Nematoda</taxon>
        <taxon>Chromadorea</taxon>
        <taxon>Rhabditida</taxon>
        <taxon>Rhabditina</taxon>
        <taxon>Diplogasteromorpha</taxon>
        <taxon>Diplogasteroidea</taxon>
        <taxon>Neodiplogasteridae</taxon>
        <taxon>Pristionchus</taxon>
    </lineage>
</organism>
<gene>
    <name evidence="2" type="ORF">PENTCL1PPCAC_23126</name>
</gene>
<name>A0AAV5U2G6_9BILA</name>
<protein>
    <submittedName>
        <fullName evidence="2">Uncharacterized protein</fullName>
    </submittedName>
</protein>
<dbReference type="AlphaFoldDB" id="A0AAV5U2G6"/>
<sequence length="97" mass="11515">LLTQEVKRKRKIDLNEDSLNSRKKNKRIDSMNEEELMEELNAFDEEENEDNPFNDYEDREESMMGAAREEVPRPSTSRGLNKPPPVKKCYENWLLLV</sequence>
<comment type="caution">
    <text evidence="2">The sequence shown here is derived from an EMBL/GenBank/DDBJ whole genome shotgun (WGS) entry which is preliminary data.</text>
</comment>
<evidence type="ECO:0000256" key="1">
    <source>
        <dbReference type="SAM" id="MobiDB-lite"/>
    </source>
</evidence>
<dbReference type="Proteomes" id="UP001432027">
    <property type="component" value="Unassembled WGS sequence"/>
</dbReference>
<evidence type="ECO:0000313" key="3">
    <source>
        <dbReference type="Proteomes" id="UP001432027"/>
    </source>
</evidence>
<proteinExistence type="predicted"/>